<feature type="transmembrane region" description="Helical" evidence="1">
    <location>
        <begin position="62"/>
        <end position="82"/>
    </location>
</feature>
<keyword evidence="1" id="KW-0472">Membrane</keyword>
<keyword evidence="1" id="KW-0812">Transmembrane</keyword>
<feature type="transmembrane region" description="Helical" evidence="1">
    <location>
        <begin position="12"/>
        <end position="31"/>
    </location>
</feature>
<name>A0ABX0NVL5_9BURK</name>
<reference evidence="2 3" key="1">
    <citation type="submission" date="2019-10" db="EMBL/GenBank/DDBJ databases">
        <title>Taxonomy of Antarctic Massilia spp.: description of Massilia rubra sp. nov., Massilia aquatica sp. nov., Massilia mucilaginosa sp. nov., Massilia frigida sp. nov. isolated from streams, lakes and regoliths.</title>
        <authorList>
            <person name="Holochova P."/>
            <person name="Sedlacek I."/>
            <person name="Kralova S."/>
            <person name="Maslanova I."/>
            <person name="Busse H.-J."/>
            <person name="Stankova E."/>
            <person name="Vrbovska V."/>
            <person name="Kovarovic V."/>
            <person name="Bartak M."/>
            <person name="Svec P."/>
            <person name="Pantucek R."/>
        </authorList>
    </citation>
    <scope>NUCLEOTIDE SEQUENCE [LARGE SCALE GENOMIC DNA]</scope>
    <source>
        <strain evidence="2 3">CCM 8733</strain>
    </source>
</reference>
<sequence length="117" mass="13232">MQQRETRISPACLRALLVAQWLTVALAIHFGQMSLDWQSAPDSDFEGSPDAFHNMMEVVATWWILKGACIAVALNMIVLALWCRREIAAGNWLVKLHWLGFVLPIPVVVWFGRNITT</sequence>
<feature type="transmembrane region" description="Helical" evidence="1">
    <location>
        <begin position="94"/>
        <end position="112"/>
    </location>
</feature>
<keyword evidence="1" id="KW-1133">Transmembrane helix</keyword>
<keyword evidence="3" id="KW-1185">Reference proteome</keyword>
<dbReference type="RefSeq" id="WP_166877957.1">
    <property type="nucleotide sequence ID" value="NZ_WHJH01000021.1"/>
</dbReference>
<accession>A0ABX0NVL5</accession>
<evidence type="ECO:0000313" key="2">
    <source>
        <dbReference type="EMBL" id="NHZ90880.1"/>
    </source>
</evidence>
<gene>
    <name evidence="2" type="ORF">F2P45_17890</name>
</gene>
<comment type="caution">
    <text evidence="2">The sequence shown here is derived from an EMBL/GenBank/DDBJ whole genome shotgun (WGS) entry which is preliminary data.</text>
</comment>
<evidence type="ECO:0008006" key="4">
    <source>
        <dbReference type="Google" id="ProtNLM"/>
    </source>
</evidence>
<proteinExistence type="predicted"/>
<dbReference type="EMBL" id="WHJH01000021">
    <property type="protein sequence ID" value="NHZ90880.1"/>
    <property type="molecule type" value="Genomic_DNA"/>
</dbReference>
<evidence type="ECO:0000313" key="3">
    <source>
        <dbReference type="Proteomes" id="UP000609726"/>
    </source>
</evidence>
<dbReference type="Proteomes" id="UP000609726">
    <property type="component" value="Unassembled WGS sequence"/>
</dbReference>
<protein>
    <recommendedName>
        <fullName evidence="4">DUF4328 domain-containing protein</fullName>
    </recommendedName>
</protein>
<organism evidence="2 3">
    <name type="scientific">Massilia mucilaginosa</name>
    <dbReference type="NCBI Taxonomy" id="2609282"/>
    <lineage>
        <taxon>Bacteria</taxon>
        <taxon>Pseudomonadati</taxon>
        <taxon>Pseudomonadota</taxon>
        <taxon>Betaproteobacteria</taxon>
        <taxon>Burkholderiales</taxon>
        <taxon>Oxalobacteraceae</taxon>
        <taxon>Telluria group</taxon>
        <taxon>Massilia</taxon>
    </lineage>
</organism>
<evidence type="ECO:0000256" key="1">
    <source>
        <dbReference type="SAM" id="Phobius"/>
    </source>
</evidence>